<dbReference type="Gene3D" id="3.40.50.1820">
    <property type="entry name" value="alpha/beta hydrolase"/>
    <property type="match status" value="1"/>
</dbReference>
<dbReference type="PANTHER" id="PTHR48081">
    <property type="entry name" value="AB HYDROLASE SUPERFAMILY PROTEIN C4A8.06C"/>
    <property type="match status" value="1"/>
</dbReference>
<protein>
    <submittedName>
        <fullName evidence="5">Alpha/beta hydrolase</fullName>
    </submittedName>
</protein>
<dbReference type="PANTHER" id="PTHR48081:SF30">
    <property type="entry name" value="ACETYL-HYDROLASE LIPR-RELATED"/>
    <property type="match status" value="1"/>
</dbReference>
<evidence type="ECO:0000256" key="2">
    <source>
        <dbReference type="ARBA" id="ARBA00022801"/>
    </source>
</evidence>
<feature type="domain" description="Alpha/beta hydrolase fold-3" evidence="4">
    <location>
        <begin position="85"/>
        <end position="285"/>
    </location>
</feature>
<evidence type="ECO:0000313" key="5">
    <source>
        <dbReference type="EMBL" id="MBB1519582.1"/>
    </source>
</evidence>
<dbReference type="InterPro" id="IPR013094">
    <property type="entry name" value="AB_hydrolase_3"/>
</dbReference>
<sequence>MTGSVELAAPSGLRQRCLAPLLRGMTWLLFRSFFQPRVSAQAQRRLLRLCTRITPVSPGVHIESGELGGVPCEWLRPVQGNGWVLLYLHGGAFIVGAPQTHRSLTSYLARHGRLAVCALDYRLAPEQPFPAARDDALAAYRALLAKGQPAERIVIAGDSAGGNLTLATALRMRELGLPLPAALVCFSPVTDVSGATQHHPAAGDPLLNEAWLGQGIDAYCPAGMDRRDPAVSPLYAELQGLPPLLVQVGEDEILLCQSQLLAEHAQAAGVDCTLELYRRQWHVFQINCGLLPSADQALQRVLGFLRQRGCP</sequence>
<accession>A0A7W4H4R0</accession>
<dbReference type="AlphaFoldDB" id="A0A7W4H4R0"/>
<dbReference type="InterPro" id="IPR033140">
    <property type="entry name" value="Lipase_GDXG_put_SER_AS"/>
</dbReference>
<keyword evidence="6" id="KW-1185">Reference proteome</keyword>
<dbReference type="RefSeq" id="WP_182833592.1">
    <property type="nucleotide sequence ID" value="NZ_JACJFN010000002.1"/>
</dbReference>
<dbReference type="InterPro" id="IPR050300">
    <property type="entry name" value="GDXG_lipolytic_enzyme"/>
</dbReference>
<dbReference type="GO" id="GO:0004806">
    <property type="term" value="F:triacylglycerol lipase activity"/>
    <property type="evidence" value="ECO:0007669"/>
    <property type="project" value="TreeGrafter"/>
</dbReference>
<gene>
    <name evidence="5" type="ORF">H3H45_10065</name>
</gene>
<dbReference type="InterPro" id="IPR029058">
    <property type="entry name" value="AB_hydrolase_fold"/>
</dbReference>
<reference evidence="5 6" key="1">
    <citation type="submission" date="2020-08" db="EMBL/GenBank/DDBJ databases">
        <authorList>
            <person name="Kim C.M."/>
        </authorList>
    </citation>
    <scope>NUCLEOTIDE SEQUENCE [LARGE SCALE GENOMIC DNA]</scope>
    <source>
        <strain evidence="5 6">SR9</strain>
    </source>
</reference>
<evidence type="ECO:0000259" key="4">
    <source>
        <dbReference type="Pfam" id="PF07859"/>
    </source>
</evidence>
<feature type="active site" evidence="3">
    <location>
        <position position="159"/>
    </location>
</feature>
<dbReference type="Proteomes" id="UP000581189">
    <property type="component" value="Unassembled WGS sequence"/>
</dbReference>
<organism evidence="5 6">
    <name type="scientific">Aquipseudomonas guryensis</name>
    <dbReference type="NCBI Taxonomy" id="2759165"/>
    <lineage>
        <taxon>Bacteria</taxon>
        <taxon>Pseudomonadati</taxon>
        <taxon>Pseudomonadota</taxon>
        <taxon>Gammaproteobacteria</taxon>
        <taxon>Pseudomonadales</taxon>
        <taxon>Pseudomonadaceae</taxon>
        <taxon>Aquipseudomonas</taxon>
    </lineage>
</organism>
<dbReference type="SUPFAM" id="SSF53474">
    <property type="entry name" value="alpha/beta-Hydrolases"/>
    <property type="match status" value="1"/>
</dbReference>
<evidence type="ECO:0000256" key="1">
    <source>
        <dbReference type="ARBA" id="ARBA00010515"/>
    </source>
</evidence>
<proteinExistence type="inferred from homology"/>
<dbReference type="Pfam" id="PF07859">
    <property type="entry name" value="Abhydrolase_3"/>
    <property type="match status" value="1"/>
</dbReference>
<evidence type="ECO:0000256" key="3">
    <source>
        <dbReference type="PROSITE-ProRule" id="PRU10038"/>
    </source>
</evidence>
<comment type="caution">
    <text evidence="5">The sequence shown here is derived from an EMBL/GenBank/DDBJ whole genome shotgun (WGS) entry which is preliminary data.</text>
</comment>
<comment type="similarity">
    <text evidence="1">Belongs to the 'GDXG' lipolytic enzyme family.</text>
</comment>
<evidence type="ECO:0000313" key="6">
    <source>
        <dbReference type="Proteomes" id="UP000581189"/>
    </source>
</evidence>
<name>A0A7W4H4R0_9GAMM</name>
<keyword evidence="2 5" id="KW-0378">Hydrolase</keyword>
<dbReference type="EMBL" id="JACJFN010000002">
    <property type="protein sequence ID" value="MBB1519582.1"/>
    <property type="molecule type" value="Genomic_DNA"/>
</dbReference>
<dbReference type="PROSITE" id="PS01174">
    <property type="entry name" value="LIPASE_GDXG_SER"/>
    <property type="match status" value="1"/>
</dbReference>